<dbReference type="OMA" id="YMPLVNN"/>
<dbReference type="InterPro" id="IPR013520">
    <property type="entry name" value="Ribonucl_H"/>
</dbReference>
<dbReference type="Gene3D" id="3.30.420.10">
    <property type="entry name" value="Ribonuclease H-like superfamily/Ribonuclease H"/>
    <property type="match status" value="1"/>
</dbReference>
<reference evidence="7" key="1">
    <citation type="journal article" date="2013" name="Nature">
        <title>Pan genome of the phytoplankton Emiliania underpins its global distribution.</title>
        <authorList>
            <person name="Read B.A."/>
            <person name="Kegel J."/>
            <person name="Klute M.J."/>
            <person name="Kuo A."/>
            <person name="Lefebvre S.C."/>
            <person name="Maumus F."/>
            <person name="Mayer C."/>
            <person name="Miller J."/>
            <person name="Monier A."/>
            <person name="Salamov A."/>
            <person name="Young J."/>
            <person name="Aguilar M."/>
            <person name="Claverie J.M."/>
            <person name="Frickenhaus S."/>
            <person name="Gonzalez K."/>
            <person name="Herman E.K."/>
            <person name="Lin Y.C."/>
            <person name="Napier J."/>
            <person name="Ogata H."/>
            <person name="Sarno A.F."/>
            <person name="Shmutz J."/>
            <person name="Schroeder D."/>
            <person name="de Vargas C."/>
            <person name="Verret F."/>
            <person name="von Dassow P."/>
            <person name="Valentin K."/>
            <person name="Van de Peer Y."/>
            <person name="Wheeler G."/>
            <person name="Dacks J.B."/>
            <person name="Delwiche C.F."/>
            <person name="Dyhrman S.T."/>
            <person name="Glockner G."/>
            <person name="John U."/>
            <person name="Richards T."/>
            <person name="Worden A.Z."/>
            <person name="Zhang X."/>
            <person name="Grigoriev I.V."/>
            <person name="Allen A.E."/>
            <person name="Bidle K."/>
            <person name="Borodovsky M."/>
            <person name="Bowler C."/>
            <person name="Brownlee C."/>
            <person name="Cock J.M."/>
            <person name="Elias M."/>
            <person name="Gladyshev V.N."/>
            <person name="Groth M."/>
            <person name="Guda C."/>
            <person name="Hadaegh A."/>
            <person name="Iglesias-Rodriguez M.D."/>
            <person name="Jenkins J."/>
            <person name="Jones B.M."/>
            <person name="Lawson T."/>
            <person name="Leese F."/>
            <person name="Lindquist E."/>
            <person name="Lobanov A."/>
            <person name="Lomsadze A."/>
            <person name="Malik S.B."/>
            <person name="Marsh M.E."/>
            <person name="Mackinder L."/>
            <person name="Mock T."/>
            <person name="Mueller-Roeber B."/>
            <person name="Pagarete A."/>
            <person name="Parker M."/>
            <person name="Probert I."/>
            <person name="Quesneville H."/>
            <person name="Raines C."/>
            <person name="Rensing S.A."/>
            <person name="Riano-Pachon D.M."/>
            <person name="Richier S."/>
            <person name="Rokitta S."/>
            <person name="Shiraiwa Y."/>
            <person name="Soanes D.M."/>
            <person name="van der Giezen M."/>
            <person name="Wahlund T.M."/>
            <person name="Williams B."/>
            <person name="Wilson W."/>
            <person name="Wolfe G."/>
            <person name="Wurch L.L."/>
        </authorList>
    </citation>
    <scope>NUCLEOTIDE SEQUENCE</scope>
</reference>
<dbReference type="Pfam" id="PF00929">
    <property type="entry name" value="RNase_T"/>
    <property type="match status" value="1"/>
</dbReference>
<dbReference type="PaxDb" id="2903-EOD06650"/>
<feature type="domain" description="Exonuclease" evidence="5">
    <location>
        <begin position="1"/>
        <end position="180"/>
    </location>
</feature>
<dbReference type="EnsemblProtists" id="EOD06650">
    <property type="protein sequence ID" value="EOD06650"/>
    <property type="gene ID" value="EMIHUDRAFT_56892"/>
</dbReference>
<proteinExistence type="inferred from homology"/>
<dbReference type="CDD" id="cd06135">
    <property type="entry name" value="Orn"/>
    <property type="match status" value="1"/>
</dbReference>
<dbReference type="eggNOG" id="KOG3242">
    <property type="taxonomic scope" value="Eukaryota"/>
</dbReference>
<evidence type="ECO:0000256" key="2">
    <source>
        <dbReference type="ARBA" id="ARBA00022722"/>
    </source>
</evidence>
<dbReference type="STRING" id="2903.R1CWB1"/>
<dbReference type="GO" id="GO:0000175">
    <property type="term" value="F:3'-5'-RNA exonuclease activity"/>
    <property type="evidence" value="ECO:0007669"/>
    <property type="project" value="InterPro"/>
</dbReference>
<sequence>PLFWLDLEMTGLDSRRDVILEAAMLASDSQLLRTVDGPEIVIHHADPVLAGMNEWSRQQHDRSGLTERSRLSTTSLAAAEAALLAFVETHCPGDAKAVLAGACVYKDLEFVEVHMPRLRARLSHRVVDVSTVRHLAHAWYPGAARKARAALSAHAYTHRALDDVRHSIAELRYWREHCFR</sequence>
<evidence type="ECO:0000259" key="5">
    <source>
        <dbReference type="SMART" id="SM00479"/>
    </source>
</evidence>
<dbReference type="Proteomes" id="UP000013827">
    <property type="component" value="Unassembled WGS sequence"/>
</dbReference>
<reference evidence="6" key="2">
    <citation type="submission" date="2024-10" db="UniProtKB">
        <authorList>
            <consortium name="EnsemblProtists"/>
        </authorList>
    </citation>
    <scope>IDENTIFICATION</scope>
</reference>
<name>A0A0D3I5W5_EMIH1</name>
<dbReference type="AlphaFoldDB" id="A0A0D3I5W5"/>
<dbReference type="HOGENOM" id="CLU_064761_2_0_1"/>
<dbReference type="PANTHER" id="PTHR11046:SF0">
    <property type="entry name" value="OLIGORIBONUCLEASE, MITOCHONDRIAL"/>
    <property type="match status" value="1"/>
</dbReference>
<evidence type="ECO:0000313" key="6">
    <source>
        <dbReference type="EnsemblProtists" id="EOD06650"/>
    </source>
</evidence>
<evidence type="ECO:0000313" key="7">
    <source>
        <dbReference type="Proteomes" id="UP000013827"/>
    </source>
</evidence>
<dbReference type="NCBIfam" id="NF003765">
    <property type="entry name" value="PRK05359.1"/>
    <property type="match status" value="1"/>
</dbReference>
<evidence type="ECO:0000256" key="4">
    <source>
        <dbReference type="ARBA" id="ARBA00022839"/>
    </source>
</evidence>
<dbReference type="KEGG" id="ehx:EMIHUDRAFT_56892"/>
<dbReference type="RefSeq" id="XP_005759079.1">
    <property type="nucleotide sequence ID" value="XM_005759022.1"/>
</dbReference>
<dbReference type="InterPro" id="IPR022894">
    <property type="entry name" value="Oligoribonuclease"/>
</dbReference>
<dbReference type="GeneID" id="17252800"/>
<dbReference type="InterPro" id="IPR012337">
    <property type="entry name" value="RNaseH-like_sf"/>
</dbReference>
<dbReference type="GO" id="GO:0003676">
    <property type="term" value="F:nucleic acid binding"/>
    <property type="evidence" value="ECO:0007669"/>
    <property type="project" value="InterPro"/>
</dbReference>
<keyword evidence="3" id="KW-0378">Hydrolase</keyword>
<dbReference type="SMART" id="SM00479">
    <property type="entry name" value="EXOIII"/>
    <property type="match status" value="1"/>
</dbReference>
<dbReference type="InterPro" id="IPR036397">
    <property type="entry name" value="RNaseH_sf"/>
</dbReference>
<dbReference type="PANTHER" id="PTHR11046">
    <property type="entry name" value="OLIGORIBONUCLEASE, MITOCHONDRIAL"/>
    <property type="match status" value="1"/>
</dbReference>
<accession>A0A0D3I5W5</accession>
<organism evidence="6 7">
    <name type="scientific">Emiliania huxleyi (strain CCMP1516)</name>
    <dbReference type="NCBI Taxonomy" id="280463"/>
    <lineage>
        <taxon>Eukaryota</taxon>
        <taxon>Haptista</taxon>
        <taxon>Haptophyta</taxon>
        <taxon>Prymnesiophyceae</taxon>
        <taxon>Isochrysidales</taxon>
        <taxon>Noelaerhabdaceae</taxon>
        <taxon>Emiliania</taxon>
    </lineage>
</organism>
<keyword evidence="4" id="KW-0269">Exonuclease</keyword>
<evidence type="ECO:0000256" key="3">
    <source>
        <dbReference type="ARBA" id="ARBA00022801"/>
    </source>
</evidence>
<keyword evidence="7" id="KW-1185">Reference proteome</keyword>
<keyword evidence="2" id="KW-0540">Nuclease</keyword>
<dbReference type="SUPFAM" id="SSF53098">
    <property type="entry name" value="Ribonuclease H-like"/>
    <property type="match status" value="1"/>
</dbReference>
<protein>
    <recommendedName>
        <fullName evidence="5">Exonuclease domain-containing protein</fullName>
    </recommendedName>
</protein>
<evidence type="ECO:0000256" key="1">
    <source>
        <dbReference type="ARBA" id="ARBA00009921"/>
    </source>
</evidence>
<comment type="similarity">
    <text evidence="1">Belongs to the oligoribonuclease family.</text>
</comment>